<dbReference type="eggNOG" id="COG1961">
    <property type="taxonomic scope" value="Bacteria"/>
</dbReference>
<dbReference type="GO" id="GO:0003677">
    <property type="term" value="F:DNA binding"/>
    <property type="evidence" value="ECO:0007669"/>
    <property type="project" value="InterPro"/>
</dbReference>
<feature type="domain" description="Resolvase/invertase-type recombinase catalytic" evidence="2">
    <location>
        <begin position="6"/>
        <end position="150"/>
    </location>
</feature>
<evidence type="ECO:0000259" key="2">
    <source>
        <dbReference type="PROSITE" id="PS51736"/>
    </source>
</evidence>
<name>U2LFB1_9FIRM</name>
<evidence type="ECO:0000313" key="5">
    <source>
        <dbReference type="Proteomes" id="UP000016662"/>
    </source>
</evidence>
<dbReference type="Pfam" id="PF00239">
    <property type="entry name" value="Resolvase"/>
    <property type="match status" value="1"/>
</dbReference>
<dbReference type="GO" id="GO:0000150">
    <property type="term" value="F:DNA strand exchange activity"/>
    <property type="evidence" value="ECO:0007669"/>
    <property type="project" value="InterPro"/>
</dbReference>
<dbReference type="InterPro" id="IPR036162">
    <property type="entry name" value="Resolvase-like_N_sf"/>
</dbReference>
<dbReference type="SUPFAM" id="SSF53041">
    <property type="entry name" value="Resolvase-like"/>
    <property type="match status" value="1"/>
</dbReference>
<dbReference type="AlphaFoldDB" id="U2LFB1"/>
<organism evidence="4 5">
    <name type="scientific">Ruminococcus callidus ATCC 27760</name>
    <dbReference type="NCBI Taxonomy" id="411473"/>
    <lineage>
        <taxon>Bacteria</taxon>
        <taxon>Bacillati</taxon>
        <taxon>Bacillota</taxon>
        <taxon>Clostridia</taxon>
        <taxon>Eubacteriales</taxon>
        <taxon>Oscillospiraceae</taxon>
        <taxon>Ruminococcus</taxon>
    </lineage>
</organism>
<protein>
    <submittedName>
        <fullName evidence="4">Resolvase protein</fullName>
    </submittedName>
</protein>
<dbReference type="InterPro" id="IPR006119">
    <property type="entry name" value="Resolv_N"/>
</dbReference>
<feature type="coiled-coil region" evidence="1">
    <location>
        <begin position="408"/>
        <end position="435"/>
    </location>
</feature>
<dbReference type="Gene3D" id="3.40.50.1390">
    <property type="entry name" value="Resolvase, N-terminal catalytic domain"/>
    <property type="match status" value="1"/>
</dbReference>
<evidence type="ECO:0000259" key="3">
    <source>
        <dbReference type="PROSITE" id="PS51737"/>
    </source>
</evidence>
<dbReference type="PATRIC" id="fig|411473.3.peg.2646"/>
<dbReference type="InterPro" id="IPR025827">
    <property type="entry name" value="Zn_ribbon_recom_dom"/>
</dbReference>
<dbReference type="InterPro" id="IPR038109">
    <property type="entry name" value="DNA_bind_recomb_sf"/>
</dbReference>
<dbReference type="SMART" id="SM00857">
    <property type="entry name" value="Resolvase"/>
    <property type="match status" value="1"/>
</dbReference>
<keyword evidence="1" id="KW-0175">Coiled coil</keyword>
<comment type="caution">
    <text evidence="4">The sequence shown here is derived from an EMBL/GenBank/DDBJ whole genome shotgun (WGS) entry which is preliminary data.</text>
</comment>
<reference evidence="4 5" key="1">
    <citation type="submission" date="2013-07" db="EMBL/GenBank/DDBJ databases">
        <authorList>
            <person name="Weinstock G."/>
            <person name="Sodergren E."/>
            <person name="Wylie T."/>
            <person name="Fulton L."/>
            <person name="Fulton R."/>
            <person name="Fronick C."/>
            <person name="O'Laughlin M."/>
            <person name="Godfrey J."/>
            <person name="Miner T."/>
            <person name="Herter B."/>
            <person name="Appelbaum E."/>
            <person name="Cordes M."/>
            <person name="Lek S."/>
            <person name="Wollam A."/>
            <person name="Pepin K.H."/>
            <person name="Palsikar V.B."/>
            <person name="Mitreva M."/>
            <person name="Wilson R.K."/>
        </authorList>
    </citation>
    <scope>NUCLEOTIDE SEQUENCE [LARGE SCALE GENOMIC DNA]</scope>
    <source>
        <strain evidence="4 5">ATCC 27760</strain>
    </source>
</reference>
<sequence length="524" mass="60585">MLSIPKVAQYARFSSDNQRSESIDAQIRAMNQFCKQNHWQVVSTYTDEARSATTDNRPQFQQMIADSGKGLFDIVLVHKLDRFSRDRYDSAIYKKKLKKNHVKLCSVLERMDDSPESIMMEAVLEGMSEYYSKNLAREVMKGMNETALQCKHTGGCPPLGYDLDENRHLIVNEQEAQAVKIIFQMFAEGYGYTAIIDHLNAHGYKTKRGKMFGKNSLYEILSNEKYTGVFVFNKAAARADGKRNNHAQKDSYIRIEGGCPAIIGKKLFAQVQRIKAKNKRNTGCYHSKEFYLLTGKLVCDVCGKRMIGNLRFSGRSKTRLATYRCNTHRTACNNKELNKDYLDAYIAVLIGERLKPKNLKRSVAKVNQQVQKFNHDFDANHEAISAQYNEVQDSLANITRAIEKGIFTDDLLQRAEQLENEKTKLETRLHELKLLEPLQYEDVAYLHTQWKELKRNTEEFRTFIQQFVKAIHVRPYDFDIVLDMGFGVVELRETISMRRGELYEMFDSKAKEQRICLKNQKADT</sequence>
<accession>U2LFB1</accession>
<keyword evidence="5" id="KW-1185">Reference proteome</keyword>
<proteinExistence type="predicted"/>
<dbReference type="EMBL" id="AWVF01000415">
    <property type="protein sequence ID" value="ERJ88134.1"/>
    <property type="molecule type" value="Genomic_DNA"/>
</dbReference>
<dbReference type="PROSITE" id="PS51737">
    <property type="entry name" value="RECOMBINASE_DNA_BIND"/>
    <property type="match status" value="1"/>
</dbReference>
<dbReference type="STRING" id="411473.RUMCAL_03160"/>
<dbReference type="PANTHER" id="PTHR30461:SF23">
    <property type="entry name" value="DNA RECOMBINASE-RELATED"/>
    <property type="match status" value="1"/>
</dbReference>
<dbReference type="InterPro" id="IPR050639">
    <property type="entry name" value="SSR_resolvase"/>
</dbReference>
<dbReference type="Pfam" id="PF07508">
    <property type="entry name" value="Recombinase"/>
    <property type="match status" value="1"/>
</dbReference>
<dbReference type="Gene3D" id="3.90.1750.20">
    <property type="entry name" value="Putative Large Serine Recombinase, Chain B, Domain 2"/>
    <property type="match status" value="1"/>
</dbReference>
<dbReference type="InterPro" id="IPR011109">
    <property type="entry name" value="DNA_bind_recombinase_dom"/>
</dbReference>
<dbReference type="RefSeq" id="WP_021681388.1">
    <property type="nucleotide sequence ID" value="NZ_KI260345.1"/>
</dbReference>
<dbReference type="HOGENOM" id="CLU_010686_18_11_9"/>
<dbReference type="PROSITE" id="PS51736">
    <property type="entry name" value="RECOMBINASES_3"/>
    <property type="match status" value="1"/>
</dbReference>
<evidence type="ECO:0000256" key="1">
    <source>
        <dbReference type="SAM" id="Coils"/>
    </source>
</evidence>
<dbReference type="PANTHER" id="PTHR30461">
    <property type="entry name" value="DNA-INVERTASE FROM LAMBDOID PROPHAGE"/>
    <property type="match status" value="1"/>
</dbReference>
<evidence type="ECO:0000313" key="4">
    <source>
        <dbReference type="EMBL" id="ERJ88134.1"/>
    </source>
</evidence>
<gene>
    <name evidence="4" type="ORF">RUMCAL_03160</name>
</gene>
<feature type="domain" description="Recombinase" evidence="3">
    <location>
        <begin position="158"/>
        <end position="281"/>
    </location>
</feature>
<dbReference type="Proteomes" id="UP000016662">
    <property type="component" value="Unassembled WGS sequence"/>
</dbReference>
<dbReference type="Pfam" id="PF13408">
    <property type="entry name" value="Zn_ribbon_recom"/>
    <property type="match status" value="1"/>
</dbReference>
<dbReference type="CDD" id="cd00338">
    <property type="entry name" value="Ser_Recombinase"/>
    <property type="match status" value="1"/>
</dbReference>